<dbReference type="Proteomes" id="UP000785679">
    <property type="component" value="Unassembled WGS sequence"/>
</dbReference>
<organism evidence="2 3">
    <name type="scientific">Halteria grandinella</name>
    <dbReference type="NCBI Taxonomy" id="5974"/>
    <lineage>
        <taxon>Eukaryota</taxon>
        <taxon>Sar</taxon>
        <taxon>Alveolata</taxon>
        <taxon>Ciliophora</taxon>
        <taxon>Intramacronucleata</taxon>
        <taxon>Spirotrichea</taxon>
        <taxon>Stichotrichia</taxon>
        <taxon>Sporadotrichida</taxon>
        <taxon>Halteriidae</taxon>
        <taxon>Halteria</taxon>
    </lineage>
</organism>
<accession>A0A8J8SX04</accession>
<comment type="caution">
    <text evidence="2">The sequence shown here is derived from an EMBL/GenBank/DDBJ whole genome shotgun (WGS) entry which is preliminary data.</text>
</comment>
<proteinExistence type="predicted"/>
<keyword evidence="3" id="KW-1185">Reference proteome</keyword>
<reference evidence="2" key="1">
    <citation type="submission" date="2019-06" db="EMBL/GenBank/DDBJ databases">
        <authorList>
            <person name="Zheng W."/>
        </authorList>
    </citation>
    <scope>NUCLEOTIDE SEQUENCE</scope>
    <source>
        <strain evidence="2">QDHG01</strain>
    </source>
</reference>
<feature type="compositionally biased region" description="Basic and acidic residues" evidence="1">
    <location>
        <begin position="25"/>
        <end position="38"/>
    </location>
</feature>
<protein>
    <submittedName>
        <fullName evidence="2">Uncharacterized protein</fullName>
    </submittedName>
</protein>
<evidence type="ECO:0000313" key="2">
    <source>
        <dbReference type="EMBL" id="TNV73775.1"/>
    </source>
</evidence>
<evidence type="ECO:0000313" key="3">
    <source>
        <dbReference type="Proteomes" id="UP000785679"/>
    </source>
</evidence>
<dbReference type="EMBL" id="RRYP01018124">
    <property type="protein sequence ID" value="TNV73775.1"/>
    <property type="molecule type" value="Genomic_DNA"/>
</dbReference>
<sequence>MHKYNALAAQGIRPPRPKRRFSPIKTHEDNQDHLHEDDGLTQTGADHLFKDSPEFPPRYQLRFGSNEDINKLKSYAETFKLESRNLSQTLKASKVTLPTFFSTEQSPIRAAGVSMMGMSGVPLRHGQSVLDNKNGYEGGLPLKSNLRSDKHTSKESLMELTKIKKVISVARMPLDKLKEYKTTL</sequence>
<name>A0A8J8SX04_HALGN</name>
<dbReference type="AlphaFoldDB" id="A0A8J8SX04"/>
<gene>
    <name evidence="2" type="ORF">FGO68_gene3808</name>
</gene>
<feature type="region of interest" description="Disordered" evidence="1">
    <location>
        <begin position="1"/>
        <end position="44"/>
    </location>
</feature>
<evidence type="ECO:0000256" key="1">
    <source>
        <dbReference type="SAM" id="MobiDB-lite"/>
    </source>
</evidence>